<gene>
    <name evidence="1" type="ORF">V5N11_032901</name>
</gene>
<sequence>MDMDLGSYMKSQRLQPGLQGSEQLVSSSEGTRAIALELFREFEDKFLLHLAGGEGSGWKVVASFEGNFPYRIKQLPLDRHFDLNNVKRIVLEADSYQPYLISPEKGLRSLIKTVLELAKDPAPLCVDEIYYGYCHVQFLF</sequence>
<evidence type="ECO:0000313" key="2">
    <source>
        <dbReference type="Proteomes" id="UP001558713"/>
    </source>
</evidence>
<name>A0ABD1BM62_CARAN</name>
<reference evidence="1 2" key="1">
    <citation type="submission" date="2024-04" db="EMBL/GenBank/DDBJ databases">
        <title>Genome assembly C_amara_ONT_v2.</title>
        <authorList>
            <person name="Yant L."/>
            <person name="Moore C."/>
            <person name="Slenker M."/>
        </authorList>
    </citation>
    <scope>NUCLEOTIDE SEQUENCE [LARGE SCALE GENOMIC DNA]</scope>
    <source>
        <tissue evidence="1">Leaf</tissue>
    </source>
</reference>
<protein>
    <submittedName>
        <fullName evidence="1">Dynamin-2B</fullName>
    </submittedName>
</protein>
<organism evidence="1 2">
    <name type="scientific">Cardamine amara subsp. amara</name>
    <dbReference type="NCBI Taxonomy" id="228776"/>
    <lineage>
        <taxon>Eukaryota</taxon>
        <taxon>Viridiplantae</taxon>
        <taxon>Streptophyta</taxon>
        <taxon>Embryophyta</taxon>
        <taxon>Tracheophyta</taxon>
        <taxon>Spermatophyta</taxon>
        <taxon>Magnoliopsida</taxon>
        <taxon>eudicotyledons</taxon>
        <taxon>Gunneridae</taxon>
        <taxon>Pentapetalae</taxon>
        <taxon>rosids</taxon>
        <taxon>malvids</taxon>
        <taxon>Brassicales</taxon>
        <taxon>Brassicaceae</taxon>
        <taxon>Cardamineae</taxon>
        <taxon>Cardamine</taxon>
    </lineage>
</organism>
<comment type="caution">
    <text evidence="1">The sequence shown here is derived from an EMBL/GenBank/DDBJ whole genome shotgun (WGS) entry which is preliminary data.</text>
</comment>
<proteinExistence type="predicted"/>
<dbReference type="EMBL" id="JBANAX010000220">
    <property type="protein sequence ID" value="KAL1218228.1"/>
    <property type="molecule type" value="Genomic_DNA"/>
</dbReference>
<dbReference type="PANTHER" id="PTHR11566:SF57">
    <property type="entry name" value="DYNAMIN-2B"/>
    <property type="match status" value="1"/>
</dbReference>
<dbReference type="AlphaFoldDB" id="A0ABD1BM62"/>
<evidence type="ECO:0000313" key="1">
    <source>
        <dbReference type="EMBL" id="KAL1218228.1"/>
    </source>
</evidence>
<dbReference type="PANTHER" id="PTHR11566">
    <property type="entry name" value="DYNAMIN"/>
    <property type="match status" value="1"/>
</dbReference>
<dbReference type="Gene3D" id="1.20.120.1240">
    <property type="entry name" value="Dynamin, middle domain"/>
    <property type="match status" value="1"/>
</dbReference>
<dbReference type="InterPro" id="IPR022812">
    <property type="entry name" value="Dynamin"/>
</dbReference>
<dbReference type="Proteomes" id="UP001558713">
    <property type="component" value="Unassembled WGS sequence"/>
</dbReference>
<keyword evidence="2" id="KW-1185">Reference proteome</keyword>
<accession>A0ABD1BM62</accession>